<evidence type="ECO:0000313" key="1">
    <source>
        <dbReference type="EMBL" id="ODS22522.1"/>
    </source>
</evidence>
<comment type="caution">
    <text evidence="1">The sequence shown here is derived from an EMBL/GenBank/DDBJ whole genome shotgun (WGS) entry which is preliminary data.</text>
</comment>
<dbReference type="Proteomes" id="UP000242502">
    <property type="component" value="Unassembled WGS sequence"/>
</dbReference>
<name>A0A1D2QLS9_9GAMM</name>
<organism evidence="1 2">
    <name type="scientific">Candidatus Endobugula sertula</name>
    <name type="common">Bugula neritina bacterial symbiont</name>
    <dbReference type="NCBI Taxonomy" id="62101"/>
    <lineage>
        <taxon>Bacteria</taxon>
        <taxon>Pseudomonadati</taxon>
        <taxon>Pseudomonadota</taxon>
        <taxon>Gammaproteobacteria</taxon>
        <taxon>Cellvibrionales</taxon>
        <taxon>Cellvibrionaceae</taxon>
        <taxon>Candidatus Endobugula</taxon>
    </lineage>
</organism>
<reference evidence="1 2" key="1">
    <citation type="journal article" date="2016" name="Appl. Environ. Microbiol.">
        <title>Lack of Overt Genome Reduction in the Bryostatin-Producing Bryozoan Symbiont "Candidatus Endobugula sertula".</title>
        <authorList>
            <person name="Miller I.J."/>
            <person name="Vanee N."/>
            <person name="Fong S.S."/>
            <person name="Lim-Fong G.E."/>
            <person name="Kwan J.C."/>
        </authorList>
    </citation>
    <scope>NUCLEOTIDE SEQUENCE [LARGE SCALE GENOMIC DNA]</scope>
    <source>
        <strain evidence="1">AB1-4</strain>
    </source>
</reference>
<evidence type="ECO:0000313" key="2">
    <source>
        <dbReference type="Proteomes" id="UP000242502"/>
    </source>
</evidence>
<sequence>MLITWGLLEVPVTILNVLLLIKHIDITLKISTAGLWILLSFYRQSIKTVKCSILNIMSLKKFNKKYKSIQDRLRQQLKNSSWNLSEITMKINDQFQ</sequence>
<protein>
    <submittedName>
        <fullName evidence="1">Uncharacterized protein</fullName>
    </submittedName>
</protein>
<gene>
    <name evidence="1" type="ORF">AB835_13740</name>
</gene>
<dbReference type="EMBL" id="MDLC01000071">
    <property type="protein sequence ID" value="ODS22522.1"/>
    <property type="molecule type" value="Genomic_DNA"/>
</dbReference>
<dbReference type="AlphaFoldDB" id="A0A1D2QLS9"/>
<accession>A0A1D2QLS9</accession>
<proteinExistence type="predicted"/>